<proteinExistence type="predicted"/>
<sequence length="30" mass="3455">MISCVWMLICGDRIRAISRFSNQDTPIQIS</sequence>
<evidence type="ECO:0000313" key="1">
    <source>
        <dbReference type="EMBL" id="JAD50517.1"/>
    </source>
</evidence>
<reference evidence="1" key="1">
    <citation type="submission" date="2014-09" db="EMBL/GenBank/DDBJ databases">
        <authorList>
            <person name="Magalhaes I.L.F."/>
            <person name="Oliveira U."/>
            <person name="Santos F.R."/>
            <person name="Vidigal T.H.D.A."/>
            <person name="Brescovit A.D."/>
            <person name="Santos A.J."/>
        </authorList>
    </citation>
    <scope>NUCLEOTIDE SEQUENCE</scope>
    <source>
        <tissue evidence="1">Shoot tissue taken approximately 20 cm above the soil surface</tissue>
    </source>
</reference>
<accession>A0A0A9ATV3</accession>
<organism evidence="1">
    <name type="scientific">Arundo donax</name>
    <name type="common">Giant reed</name>
    <name type="synonym">Donax arundinaceus</name>
    <dbReference type="NCBI Taxonomy" id="35708"/>
    <lineage>
        <taxon>Eukaryota</taxon>
        <taxon>Viridiplantae</taxon>
        <taxon>Streptophyta</taxon>
        <taxon>Embryophyta</taxon>
        <taxon>Tracheophyta</taxon>
        <taxon>Spermatophyta</taxon>
        <taxon>Magnoliopsida</taxon>
        <taxon>Liliopsida</taxon>
        <taxon>Poales</taxon>
        <taxon>Poaceae</taxon>
        <taxon>PACMAD clade</taxon>
        <taxon>Arundinoideae</taxon>
        <taxon>Arundineae</taxon>
        <taxon>Arundo</taxon>
    </lineage>
</organism>
<dbReference type="AlphaFoldDB" id="A0A0A9ATV3"/>
<dbReference type="EMBL" id="GBRH01247378">
    <property type="protein sequence ID" value="JAD50517.1"/>
    <property type="molecule type" value="Transcribed_RNA"/>
</dbReference>
<protein>
    <submittedName>
        <fullName evidence="1">Uncharacterized protein</fullName>
    </submittedName>
</protein>
<name>A0A0A9ATV3_ARUDO</name>
<reference evidence="1" key="2">
    <citation type="journal article" date="2015" name="Data Brief">
        <title>Shoot transcriptome of the giant reed, Arundo donax.</title>
        <authorList>
            <person name="Barrero R.A."/>
            <person name="Guerrero F.D."/>
            <person name="Moolhuijzen P."/>
            <person name="Goolsby J.A."/>
            <person name="Tidwell J."/>
            <person name="Bellgard S.E."/>
            <person name="Bellgard M.I."/>
        </authorList>
    </citation>
    <scope>NUCLEOTIDE SEQUENCE</scope>
    <source>
        <tissue evidence="1">Shoot tissue taken approximately 20 cm above the soil surface</tissue>
    </source>
</reference>